<organism evidence="2 3">
    <name type="scientific">Magallana gigas</name>
    <name type="common">Pacific oyster</name>
    <name type="synonym">Crassostrea gigas</name>
    <dbReference type="NCBI Taxonomy" id="29159"/>
    <lineage>
        <taxon>Eukaryota</taxon>
        <taxon>Metazoa</taxon>
        <taxon>Spiralia</taxon>
        <taxon>Lophotrochozoa</taxon>
        <taxon>Mollusca</taxon>
        <taxon>Bivalvia</taxon>
        <taxon>Autobranchia</taxon>
        <taxon>Pteriomorphia</taxon>
        <taxon>Ostreida</taxon>
        <taxon>Ostreoidea</taxon>
        <taxon>Ostreidae</taxon>
        <taxon>Magallana</taxon>
    </lineage>
</organism>
<protein>
    <submittedName>
        <fullName evidence="2">Uncharacterized protein</fullName>
    </submittedName>
</protein>
<evidence type="ECO:0000313" key="3">
    <source>
        <dbReference type="Proteomes" id="UP000005408"/>
    </source>
</evidence>
<proteinExistence type="predicted"/>
<evidence type="ECO:0000256" key="1">
    <source>
        <dbReference type="SAM" id="MobiDB-lite"/>
    </source>
</evidence>
<evidence type="ECO:0000313" key="2">
    <source>
        <dbReference type="EnsemblMetazoa" id="G32998.1:cds"/>
    </source>
</evidence>
<reference evidence="2" key="1">
    <citation type="submission" date="2022-08" db="UniProtKB">
        <authorList>
            <consortium name="EnsemblMetazoa"/>
        </authorList>
    </citation>
    <scope>IDENTIFICATION</scope>
    <source>
        <strain evidence="2">05x7-T-G4-1.051#20</strain>
    </source>
</reference>
<dbReference type="EnsemblMetazoa" id="G32998.1">
    <property type="protein sequence ID" value="G32998.1:cds"/>
    <property type="gene ID" value="G32998"/>
</dbReference>
<dbReference type="AlphaFoldDB" id="A0A8W8MIF0"/>
<sequence>MLPFLKSAKPVKRQASDSKVNYKQKRVRKFQHQWQKDRPWLVYDSVNNLMSCAWCKKEGEQKDLQQLVMGVVVA</sequence>
<dbReference type="Proteomes" id="UP000005408">
    <property type="component" value="Unassembled WGS sequence"/>
</dbReference>
<accession>A0A8W8MIF0</accession>
<feature type="region of interest" description="Disordered" evidence="1">
    <location>
        <begin position="1"/>
        <end position="22"/>
    </location>
</feature>
<keyword evidence="3" id="KW-1185">Reference proteome</keyword>
<name>A0A8W8MIF0_MAGGI</name>